<comment type="caution">
    <text evidence="1">The sequence shown here is derived from an EMBL/GenBank/DDBJ whole genome shotgun (WGS) entry which is preliminary data.</text>
</comment>
<dbReference type="Proteomes" id="UP000037425">
    <property type="component" value="Unassembled WGS sequence"/>
</dbReference>
<dbReference type="AlphaFoldDB" id="A0A0L8BQ62"/>
<protein>
    <submittedName>
        <fullName evidence="1">Uncharacterized protein</fullName>
    </submittedName>
</protein>
<evidence type="ECO:0000313" key="1">
    <source>
        <dbReference type="EMBL" id="KOF16723.1"/>
    </source>
</evidence>
<sequence>MLKIFSLLKPTRSLTDARQDALLSWARDPLQHPDLERMDGRELGDLPFPGWPWPKAAECGCDCLPAGGR</sequence>
<gene>
    <name evidence="1" type="ORF">AC244_20865</name>
</gene>
<evidence type="ECO:0000313" key="2">
    <source>
        <dbReference type="Proteomes" id="UP000037425"/>
    </source>
</evidence>
<dbReference type="RefSeq" id="WP_053250722.1">
    <property type="nucleotide sequence ID" value="NZ_LGAP01000015.1"/>
</dbReference>
<name>A0A0L8BQ62_ENSAD</name>
<organism evidence="1 2">
    <name type="scientific">Ensifer adhaerens</name>
    <name type="common">Sinorhizobium morelense</name>
    <dbReference type="NCBI Taxonomy" id="106592"/>
    <lineage>
        <taxon>Bacteria</taxon>
        <taxon>Pseudomonadati</taxon>
        <taxon>Pseudomonadota</taxon>
        <taxon>Alphaproteobacteria</taxon>
        <taxon>Hyphomicrobiales</taxon>
        <taxon>Rhizobiaceae</taxon>
        <taxon>Sinorhizobium/Ensifer group</taxon>
        <taxon>Ensifer</taxon>
    </lineage>
</organism>
<dbReference type="OrthoDB" id="8398417at2"/>
<proteinExistence type="predicted"/>
<dbReference type="PATRIC" id="fig|106592.7.peg.2011"/>
<reference evidence="2" key="1">
    <citation type="submission" date="2015-07" db="EMBL/GenBank/DDBJ databases">
        <title>Whole genome sequence of an Ensifer adhaerens strain isolated from a cave pool in the Wind Cave National Park.</title>
        <authorList>
            <person name="Eng W.W.H."/>
            <person name="Gan H.M."/>
            <person name="Barton H.A."/>
            <person name="Savka M.A."/>
        </authorList>
    </citation>
    <scope>NUCLEOTIDE SEQUENCE [LARGE SCALE GENOMIC DNA]</scope>
    <source>
        <strain evidence="2">SD006</strain>
    </source>
</reference>
<accession>A0A0L8BQ62</accession>
<dbReference type="EMBL" id="LGAP01000015">
    <property type="protein sequence ID" value="KOF16723.1"/>
    <property type="molecule type" value="Genomic_DNA"/>
</dbReference>